<dbReference type="GO" id="GO:0004519">
    <property type="term" value="F:endonuclease activity"/>
    <property type="evidence" value="ECO:0007669"/>
    <property type="project" value="UniProtKB-KW"/>
</dbReference>
<dbReference type="InterPro" id="IPR036397">
    <property type="entry name" value="RNaseH_sf"/>
</dbReference>
<evidence type="ECO:0000313" key="16">
    <source>
        <dbReference type="EMBL" id="KAE9071164.1"/>
    </source>
</evidence>
<dbReference type="CDD" id="cd09272">
    <property type="entry name" value="RNase_HI_RT_Ty1"/>
    <property type="match status" value="1"/>
</dbReference>
<evidence type="ECO:0000256" key="6">
    <source>
        <dbReference type="ARBA" id="ARBA00022908"/>
    </source>
</evidence>
<organism evidence="18 19">
    <name type="scientific">Phytophthora fragariae</name>
    <dbReference type="NCBI Taxonomy" id="53985"/>
    <lineage>
        <taxon>Eukaryota</taxon>
        <taxon>Sar</taxon>
        <taxon>Stramenopiles</taxon>
        <taxon>Oomycota</taxon>
        <taxon>Peronosporomycetes</taxon>
        <taxon>Peronosporales</taxon>
        <taxon>Peronosporaceae</taxon>
        <taxon>Phytophthora</taxon>
    </lineage>
</organism>
<gene>
    <name evidence="18" type="ORF">PF002_g27897</name>
    <name evidence="17" type="ORF">PF006_g26493</name>
    <name evidence="15" type="ORF">PF007_g27187</name>
    <name evidence="16" type="ORF">PF010_g25982</name>
</gene>
<dbReference type="EMBL" id="QXFZ01003326">
    <property type="protein sequence ID" value="KAE9069775.1"/>
    <property type="molecule type" value="Genomic_DNA"/>
</dbReference>
<keyword evidence="8" id="KW-0239">DNA-directed DNA polymerase</keyword>
<feature type="domain" description="Integrase catalytic" evidence="14">
    <location>
        <begin position="562"/>
        <end position="727"/>
    </location>
</feature>
<dbReference type="GO" id="GO:0003964">
    <property type="term" value="F:RNA-directed DNA polymerase activity"/>
    <property type="evidence" value="ECO:0007669"/>
    <property type="project" value="UniProtKB-KW"/>
</dbReference>
<evidence type="ECO:0000313" key="19">
    <source>
        <dbReference type="Proteomes" id="UP000440367"/>
    </source>
</evidence>
<keyword evidence="8" id="KW-0548">Nucleotidyltransferase</keyword>
<evidence type="ECO:0000256" key="1">
    <source>
        <dbReference type="ARBA" id="ARBA00022722"/>
    </source>
</evidence>
<feature type="compositionally biased region" description="Low complexity" evidence="12">
    <location>
        <begin position="848"/>
        <end position="859"/>
    </location>
</feature>
<dbReference type="Gene3D" id="3.30.420.10">
    <property type="entry name" value="Ribonuclease H-like superfamily/Ribonuclease H"/>
    <property type="match status" value="1"/>
</dbReference>
<evidence type="ECO:0000313" key="18">
    <source>
        <dbReference type="EMBL" id="KAE9179134.1"/>
    </source>
</evidence>
<dbReference type="SMART" id="SM00343">
    <property type="entry name" value="ZnF_C2HC"/>
    <property type="match status" value="1"/>
</dbReference>
<keyword evidence="3" id="KW-0255">Endonuclease</keyword>
<keyword evidence="8" id="KW-0808">Transferase</keyword>
<evidence type="ECO:0000256" key="7">
    <source>
        <dbReference type="ARBA" id="ARBA00022918"/>
    </source>
</evidence>
<dbReference type="InterPro" id="IPR043502">
    <property type="entry name" value="DNA/RNA_pol_sf"/>
</dbReference>
<dbReference type="Proteomes" id="UP000440367">
    <property type="component" value="Unassembled WGS sequence"/>
</dbReference>
<dbReference type="PROSITE" id="PS50158">
    <property type="entry name" value="ZF_CCHC"/>
    <property type="match status" value="1"/>
</dbReference>
<keyword evidence="7" id="KW-0695">RNA-directed DNA polymerase</keyword>
<feature type="region of interest" description="Disordered" evidence="12">
    <location>
        <begin position="199"/>
        <end position="262"/>
    </location>
</feature>
<evidence type="ECO:0000256" key="3">
    <source>
        <dbReference type="ARBA" id="ARBA00022759"/>
    </source>
</evidence>
<keyword evidence="11" id="KW-0862">Zinc</keyword>
<evidence type="ECO:0000313" key="22">
    <source>
        <dbReference type="Proteomes" id="UP000488956"/>
    </source>
</evidence>
<proteinExistence type="predicted"/>
<dbReference type="Pfam" id="PF14223">
    <property type="entry name" value="Retrotran_gag_2"/>
    <property type="match status" value="1"/>
</dbReference>
<dbReference type="SUPFAM" id="SSF56672">
    <property type="entry name" value="DNA/RNA polymerases"/>
    <property type="match status" value="1"/>
</dbReference>
<evidence type="ECO:0000256" key="5">
    <source>
        <dbReference type="ARBA" id="ARBA00022842"/>
    </source>
</evidence>
<keyword evidence="9" id="KW-0233">DNA recombination</keyword>
<reference evidence="19 20" key="1">
    <citation type="submission" date="2018-08" db="EMBL/GenBank/DDBJ databases">
        <title>Genomic investigation of the strawberry pathogen Phytophthora fragariae indicates pathogenicity is determined by transcriptional variation in three key races.</title>
        <authorList>
            <person name="Adams T.M."/>
            <person name="Armitage A.D."/>
            <person name="Sobczyk M.K."/>
            <person name="Bates H.J."/>
            <person name="Dunwell J.M."/>
            <person name="Nellist C.F."/>
            <person name="Harrison R.J."/>
        </authorList>
    </citation>
    <scope>NUCLEOTIDE SEQUENCE [LARGE SCALE GENOMIC DNA]</scope>
    <source>
        <strain evidence="18 19">BC-1</strain>
        <strain evidence="17 20">NOV-5</strain>
        <strain evidence="15 21">NOV-71</strain>
        <strain evidence="16 22">ONT-3</strain>
    </source>
</reference>
<keyword evidence="1" id="KW-0540">Nuclease</keyword>
<evidence type="ECO:0000259" key="14">
    <source>
        <dbReference type="PROSITE" id="PS50994"/>
    </source>
</evidence>
<dbReference type="Proteomes" id="UP000440732">
    <property type="component" value="Unassembled WGS sequence"/>
</dbReference>
<dbReference type="GO" id="GO:0006310">
    <property type="term" value="P:DNA recombination"/>
    <property type="evidence" value="ECO:0007669"/>
    <property type="project" value="UniProtKB-KW"/>
</dbReference>
<keyword evidence="2" id="KW-0479">Metal-binding</keyword>
<dbReference type="SUPFAM" id="SSF57756">
    <property type="entry name" value="Retrovirus zinc finger-like domains"/>
    <property type="match status" value="1"/>
</dbReference>
<feature type="compositionally biased region" description="Basic residues" evidence="12">
    <location>
        <begin position="907"/>
        <end position="918"/>
    </location>
</feature>
<dbReference type="EMBL" id="QXGA01003349">
    <property type="protein sequence ID" value="KAE9084341.1"/>
    <property type="molecule type" value="Genomic_DNA"/>
</dbReference>
<keyword evidence="5" id="KW-0460">Magnesium</keyword>
<dbReference type="InterPro" id="IPR057670">
    <property type="entry name" value="SH3_retrovirus"/>
</dbReference>
<dbReference type="EMBL" id="QXGD01003264">
    <property type="protein sequence ID" value="KAE9179134.1"/>
    <property type="molecule type" value="Genomic_DNA"/>
</dbReference>
<dbReference type="Pfam" id="PF25597">
    <property type="entry name" value="SH3_retrovirus"/>
    <property type="match status" value="1"/>
</dbReference>
<dbReference type="GO" id="GO:0003887">
    <property type="term" value="F:DNA-directed DNA polymerase activity"/>
    <property type="evidence" value="ECO:0007669"/>
    <property type="project" value="UniProtKB-KW"/>
</dbReference>
<keyword evidence="11" id="KW-0863">Zinc-finger</keyword>
<feature type="region of interest" description="Disordered" evidence="12">
    <location>
        <begin position="842"/>
        <end position="918"/>
    </location>
</feature>
<dbReference type="Gene3D" id="4.10.60.10">
    <property type="entry name" value="Zinc finger, CCHC-type"/>
    <property type="match status" value="1"/>
</dbReference>
<dbReference type="PANTHER" id="PTHR42648:SF11">
    <property type="entry name" value="TRANSPOSON TY4-P GAG-POL POLYPROTEIN"/>
    <property type="match status" value="1"/>
</dbReference>
<dbReference type="InterPro" id="IPR012337">
    <property type="entry name" value="RNaseH-like_sf"/>
</dbReference>
<keyword evidence="4" id="KW-0378">Hydrolase</keyword>
<dbReference type="GO" id="GO:0008270">
    <property type="term" value="F:zinc ion binding"/>
    <property type="evidence" value="ECO:0007669"/>
    <property type="project" value="UniProtKB-KW"/>
</dbReference>
<accession>A0A6A3W8H6</accession>
<evidence type="ECO:0000256" key="10">
    <source>
        <dbReference type="ARBA" id="ARBA00023268"/>
    </source>
</evidence>
<evidence type="ECO:0000313" key="17">
    <source>
        <dbReference type="EMBL" id="KAE9084341.1"/>
    </source>
</evidence>
<dbReference type="GO" id="GO:0015074">
    <property type="term" value="P:DNA integration"/>
    <property type="evidence" value="ECO:0007669"/>
    <property type="project" value="UniProtKB-KW"/>
</dbReference>
<dbReference type="SUPFAM" id="SSF53098">
    <property type="entry name" value="Ribonuclease H-like"/>
    <property type="match status" value="1"/>
</dbReference>
<dbReference type="Proteomes" id="UP000441208">
    <property type="component" value="Unassembled WGS sequence"/>
</dbReference>
<evidence type="ECO:0000256" key="8">
    <source>
        <dbReference type="ARBA" id="ARBA00022932"/>
    </source>
</evidence>
<name>A0A6A3W8H6_9STRA</name>
<evidence type="ECO:0000313" key="20">
    <source>
        <dbReference type="Proteomes" id="UP000440732"/>
    </source>
</evidence>
<keyword evidence="6" id="KW-0229">DNA integration</keyword>
<dbReference type="InterPro" id="IPR001878">
    <property type="entry name" value="Znf_CCHC"/>
</dbReference>
<protein>
    <submittedName>
        <fullName evidence="18">Retrovirus-related Pol polyprotein from transposon TNT 1-94</fullName>
    </submittedName>
</protein>
<feature type="domain" description="CCHC-type" evidence="13">
    <location>
        <begin position="268"/>
        <end position="281"/>
    </location>
</feature>
<dbReference type="Proteomes" id="UP000488956">
    <property type="component" value="Unassembled WGS sequence"/>
</dbReference>
<evidence type="ECO:0000313" key="21">
    <source>
        <dbReference type="Proteomes" id="UP000441208"/>
    </source>
</evidence>
<feature type="compositionally biased region" description="Basic and acidic residues" evidence="12">
    <location>
        <begin position="199"/>
        <end position="216"/>
    </location>
</feature>
<evidence type="ECO:0000313" key="15">
    <source>
        <dbReference type="EMBL" id="KAE9069775.1"/>
    </source>
</evidence>
<dbReference type="EMBL" id="QXFX01003109">
    <property type="protein sequence ID" value="KAE9071164.1"/>
    <property type="molecule type" value="Genomic_DNA"/>
</dbReference>
<dbReference type="InterPro" id="IPR001584">
    <property type="entry name" value="Integrase_cat-core"/>
</dbReference>
<dbReference type="GO" id="GO:0016787">
    <property type="term" value="F:hydrolase activity"/>
    <property type="evidence" value="ECO:0007669"/>
    <property type="project" value="UniProtKB-KW"/>
</dbReference>
<evidence type="ECO:0000256" key="2">
    <source>
        <dbReference type="ARBA" id="ARBA00022723"/>
    </source>
</evidence>
<dbReference type="PROSITE" id="PS50994">
    <property type="entry name" value="INTEGRASE"/>
    <property type="match status" value="1"/>
</dbReference>
<dbReference type="InterPro" id="IPR025724">
    <property type="entry name" value="GAG-pre-integrase_dom"/>
</dbReference>
<dbReference type="Pfam" id="PF07727">
    <property type="entry name" value="RVT_2"/>
    <property type="match status" value="1"/>
</dbReference>
<dbReference type="InterPro" id="IPR013103">
    <property type="entry name" value="RVT_2"/>
</dbReference>
<dbReference type="InterPro" id="IPR039537">
    <property type="entry name" value="Retrotran_Ty1/copia-like"/>
</dbReference>
<evidence type="ECO:0000256" key="4">
    <source>
        <dbReference type="ARBA" id="ARBA00022801"/>
    </source>
</evidence>
<evidence type="ECO:0000256" key="9">
    <source>
        <dbReference type="ARBA" id="ARBA00023172"/>
    </source>
</evidence>
<keyword evidence="10" id="KW-0511">Multifunctional enzyme</keyword>
<evidence type="ECO:0000259" key="13">
    <source>
        <dbReference type="PROSITE" id="PS50158"/>
    </source>
</evidence>
<dbReference type="GO" id="GO:0003676">
    <property type="term" value="F:nucleic acid binding"/>
    <property type="evidence" value="ECO:0007669"/>
    <property type="project" value="InterPro"/>
</dbReference>
<evidence type="ECO:0000256" key="12">
    <source>
        <dbReference type="SAM" id="MobiDB-lite"/>
    </source>
</evidence>
<sequence length="1478" mass="168666">MVMSPNQRGLDNHRIDTVRFLRFDGKDFLAYKEGLKAALKARRCWKILVGDQTEPERDGTPEAARRRKKYKEKVLLLNDILMNTLDDGTRVRLAHLETLQAKWSALVEDFEKKSFAVALFKHRELLNVEFDGENESIRDYIHRVEAIRQELTLMGEKVSNRGVITALLTGLGNKYESMVETFDNLDDYTLQQVKMKLTSREARMRQAKTVSDERARKNAQPQPAAGYAPAPQQTHGESSFYAQGKKRNSGGNGDRSGQQKRRRTNIQCWNCGKWGHFERDCTAPKCDQSKKDKKGKGKQAAKGQRHDDTHGDVPGYYNLYEEKAKGKPINMIVTVKSDAAPCYTNESTTTESANGFCLPFVLDNASSVNICGCRDAFISMAEDTDTVMKWVEKSTTLQPKYKGLVRLVMIDADTMKKVPITIEALFVDGATNILSQRLLFLQHGFKSQTSDDQEYNTLINPTMQYSWRFDITDGLYQSMVEIPRPSKVRSVLQISTDTPSSLKLWHLRLAHVNWQTIKEMETKGLVVGLNLRREARKAKGVCYDCDVAKMKRMSFRKTTPVRTTEPFKKVYMDLGFIQVPTMEGHTVYLHLIDEGSRFQWYYGQRTKDETVDRLKDFRNLIKAKHQKLVNVFHSDQGTEFLNTQTAEQLAGESLQIFSHPHTPEEACLIEKAHGTLFNKVRAVLYSSGMPSLLWGEAAAYVIETINRTSTKGNKDNLTPHEKVYGTKPSVKHLRPFGCLALKFVDKVYRANKLSMHGAPTSMEGYATKTKGYRLLDLTSGVISEHRRQNVKFFEQTTVSSEHVDKLLNIVYRQRRRPDLDSTKLPFVSLPVVELPESIEHGDDDAEHTVSTAAAEASSTLSDVRAQNEGDSPEDSAAQNHEETDDELEDKMPVPTLKRHLPVEVKNPRRSQRAKKKPAHLKDFVASVLNSSTSASATMGLHVPLTWDEMTTSPQCAKWLDATKEEFLAQLKNGTWFLVPRPKNAHVLKNKWIWVLKENEHRLVRFKARLVVLDCLQIWGLEFDDTFAPVVRFETLRFVLLYAGMTRAVVKQYDFVTAFLNAPTDREIFMEQPQGHVKRGYEDWICLLKRSIYGLRQSPRNWNSTLHLALVEFGFQRCIKDEALYWIRVESRLVLLPIYVDDILIIGCEEDVDFIAGKLMARFNMKELGTVNYLLGLQIEYKPERHVIFRQTKYVQDIMQKFHMDAAYPVSIPMTTDAMKLIPATEDEQKRDERLPYRSLVGCLQYLVSGSRPELATAIRILSKFLNKYSAVHWRAAKRVLRYLIDSQDMGLHYDLVEARKREKLHIEVYTDANFASEGGDMKSVSGFTVYCNGQLISAKSWKQDIIAESTCEAELIAANTGVHDAVWLKQLVDELQLPRVATELYCDSSSARELMKHAGKHRRTKQLRIKDRKIREYVAENGMIMKPVASKENVADMLTKPLPVETFRRHCAQLGVPASRSAAMSGADESAWHEKKAE</sequence>
<dbReference type="InterPro" id="IPR036875">
    <property type="entry name" value="Znf_CCHC_sf"/>
</dbReference>
<comment type="caution">
    <text evidence="18">The sequence shown here is derived from an EMBL/GenBank/DDBJ whole genome shotgun (WGS) entry which is preliminary data.</text>
</comment>
<evidence type="ECO:0000256" key="11">
    <source>
        <dbReference type="PROSITE-ProRule" id="PRU00047"/>
    </source>
</evidence>
<feature type="compositionally biased region" description="Low complexity" evidence="12">
    <location>
        <begin position="219"/>
        <end position="233"/>
    </location>
</feature>
<feature type="region of interest" description="Disordered" evidence="12">
    <location>
        <begin position="284"/>
        <end position="314"/>
    </location>
</feature>
<dbReference type="Pfam" id="PF13976">
    <property type="entry name" value="gag_pre-integrs"/>
    <property type="match status" value="1"/>
</dbReference>
<dbReference type="PANTHER" id="PTHR42648">
    <property type="entry name" value="TRANSPOSASE, PUTATIVE-RELATED"/>
    <property type="match status" value="1"/>
</dbReference>